<dbReference type="AlphaFoldDB" id="A0A067KP11"/>
<evidence type="ECO:0000313" key="3">
    <source>
        <dbReference type="Proteomes" id="UP000027138"/>
    </source>
</evidence>
<dbReference type="EMBL" id="KK914539">
    <property type="protein sequence ID" value="KDP33549.1"/>
    <property type="molecule type" value="Genomic_DNA"/>
</dbReference>
<name>A0A067KP11_JATCU</name>
<organism evidence="2 3">
    <name type="scientific">Jatropha curcas</name>
    <name type="common">Barbados nut</name>
    <dbReference type="NCBI Taxonomy" id="180498"/>
    <lineage>
        <taxon>Eukaryota</taxon>
        <taxon>Viridiplantae</taxon>
        <taxon>Streptophyta</taxon>
        <taxon>Embryophyta</taxon>
        <taxon>Tracheophyta</taxon>
        <taxon>Spermatophyta</taxon>
        <taxon>Magnoliopsida</taxon>
        <taxon>eudicotyledons</taxon>
        <taxon>Gunneridae</taxon>
        <taxon>Pentapetalae</taxon>
        <taxon>rosids</taxon>
        <taxon>fabids</taxon>
        <taxon>Malpighiales</taxon>
        <taxon>Euphorbiaceae</taxon>
        <taxon>Crotonoideae</taxon>
        <taxon>Jatropheae</taxon>
        <taxon>Jatropha</taxon>
    </lineage>
</organism>
<dbReference type="PANTHER" id="PTHR33168">
    <property type="entry name" value="STRESS INDUCED PROTEIN-RELATED"/>
    <property type="match status" value="1"/>
</dbReference>
<accession>A0A067KP11</accession>
<gene>
    <name evidence="2" type="ORF">JCGZ_07120</name>
</gene>
<dbReference type="KEGG" id="jcu:105637589"/>
<sequence length="125" mass="14597">MEMPMINECHAPSLKDRLKFSICCFATSYNNPSETLDSDDGRRLHTPRSTYAWLKSTAQDLEIRDKCWGLIGTRGKNRRRYNSSDFRYDPTSYSLNFEDENNREDELPLSNFTARLPPSPVGRRR</sequence>
<keyword evidence="3" id="KW-1185">Reference proteome</keyword>
<reference evidence="2 3" key="1">
    <citation type="journal article" date="2014" name="PLoS ONE">
        <title>Global Analysis of Gene Expression Profiles in Physic Nut (Jatropha curcas L.) Seedlings Exposed to Salt Stress.</title>
        <authorList>
            <person name="Zhang L."/>
            <person name="Zhang C."/>
            <person name="Wu P."/>
            <person name="Chen Y."/>
            <person name="Li M."/>
            <person name="Jiang H."/>
            <person name="Wu G."/>
        </authorList>
    </citation>
    <scope>NUCLEOTIDE SEQUENCE [LARGE SCALE GENOMIC DNA]</scope>
    <source>
        <strain evidence="3">cv. GZQX0401</strain>
        <tissue evidence="2">Young leaves</tissue>
    </source>
</reference>
<evidence type="ECO:0000256" key="1">
    <source>
        <dbReference type="SAM" id="MobiDB-lite"/>
    </source>
</evidence>
<protein>
    <submittedName>
        <fullName evidence="2">Uncharacterized protein</fullName>
    </submittedName>
</protein>
<dbReference type="Proteomes" id="UP000027138">
    <property type="component" value="Unassembled WGS sequence"/>
</dbReference>
<feature type="region of interest" description="Disordered" evidence="1">
    <location>
        <begin position="97"/>
        <end position="125"/>
    </location>
</feature>
<proteinExistence type="predicted"/>
<dbReference type="OrthoDB" id="657187at2759"/>
<evidence type="ECO:0000313" key="2">
    <source>
        <dbReference type="EMBL" id="KDP33549.1"/>
    </source>
</evidence>
<dbReference type="STRING" id="180498.A0A067KP11"/>